<keyword evidence="3" id="KW-1185">Reference proteome</keyword>
<feature type="region of interest" description="Disordered" evidence="1">
    <location>
        <begin position="29"/>
        <end position="78"/>
    </location>
</feature>
<accession>A0A1E3IDF1</accession>
<evidence type="ECO:0000313" key="2">
    <source>
        <dbReference type="EMBL" id="WVN90314.1"/>
    </source>
</evidence>
<reference evidence="2" key="3">
    <citation type="submission" date="2024-01" db="EMBL/GenBank/DDBJ databases">
        <authorList>
            <person name="Coelho M.A."/>
            <person name="David-Palma M."/>
            <person name="Shea T."/>
            <person name="Sun S."/>
            <person name="Cuomo C.A."/>
            <person name="Heitman J."/>
        </authorList>
    </citation>
    <scope>NUCLEOTIDE SEQUENCE</scope>
    <source>
        <strain evidence="2">CBS 7841</strain>
    </source>
</reference>
<evidence type="ECO:0000256" key="1">
    <source>
        <dbReference type="SAM" id="MobiDB-lite"/>
    </source>
</evidence>
<feature type="compositionally biased region" description="Low complexity" evidence="1">
    <location>
        <begin position="51"/>
        <end position="67"/>
    </location>
</feature>
<dbReference type="Proteomes" id="UP000094043">
    <property type="component" value="Chromosome 7"/>
</dbReference>
<organism evidence="2 3">
    <name type="scientific">Cryptococcus depauperatus CBS 7841</name>
    <dbReference type="NCBI Taxonomy" id="1295531"/>
    <lineage>
        <taxon>Eukaryota</taxon>
        <taxon>Fungi</taxon>
        <taxon>Dikarya</taxon>
        <taxon>Basidiomycota</taxon>
        <taxon>Agaricomycotina</taxon>
        <taxon>Tremellomycetes</taxon>
        <taxon>Tremellales</taxon>
        <taxon>Cryptococcaceae</taxon>
        <taxon>Cryptococcus</taxon>
    </lineage>
</organism>
<dbReference type="KEGG" id="cdep:91089759"/>
<protein>
    <submittedName>
        <fullName evidence="2">Uncharacterized protein</fullName>
    </submittedName>
</protein>
<dbReference type="GeneID" id="91089759"/>
<dbReference type="EMBL" id="CP143790">
    <property type="protein sequence ID" value="WVN90314.1"/>
    <property type="molecule type" value="Genomic_DNA"/>
</dbReference>
<evidence type="ECO:0000313" key="3">
    <source>
        <dbReference type="Proteomes" id="UP000094043"/>
    </source>
</evidence>
<feature type="region of interest" description="Disordered" evidence="1">
    <location>
        <begin position="179"/>
        <end position="198"/>
    </location>
</feature>
<name>A0A1E3IDF1_9TREE</name>
<dbReference type="AlphaFoldDB" id="A0A1E3IDF1"/>
<dbReference type="VEuPathDB" id="FungiDB:L203_04230"/>
<feature type="compositionally biased region" description="Acidic residues" evidence="1">
    <location>
        <begin position="32"/>
        <end position="49"/>
    </location>
</feature>
<sequence length="226" mass="25181">MYETTVGYLSTRLVDRERTETCLEGRYRDQVGETEELESQYPNEEDMAELSDSPSSSYASSRPVTPSHPASVPVQISGTQSSSKIDVFKLADKAEKILGLTPGTLAYAQACLQNARDEVRRTAPTSSSETFIPLVRGSDGKSHLDMGRGRLKERMTERAKKAMSVTVQGVMSQQKMASVVLGGGGKEEEERREKRRRAADGVLYWQREVARLEEDAQKTQITKTKR</sequence>
<dbReference type="OrthoDB" id="2564921at2759"/>
<dbReference type="RefSeq" id="XP_066071014.1">
    <property type="nucleotide sequence ID" value="XM_066214917.1"/>
</dbReference>
<gene>
    <name evidence="2" type="ORF">L203_105550</name>
</gene>
<proteinExistence type="predicted"/>
<reference evidence="2" key="1">
    <citation type="submission" date="2016-06" db="EMBL/GenBank/DDBJ databases">
        <authorList>
            <person name="Cuomo C."/>
            <person name="Litvintseva A."/>
            <person name="Heitman J."/>
            <person name="Chen Y."/>
            <person name="Sun S."/>
            <person name="Springer D."/>
            <person name="Dromer F."/>
            <person name="Young S."/>
            <person name="Zeng Q."/>
            <person name="Chapman S."/>
            <person name="Gujja S."/>
            <person name="Saif S."/>
            <person name="Birren B."/>
        </authorList>
    </citation>
    <scope>NUCLEOTIDE SEQUENCE</scope>
    <source>
        <strain evidence="2">CBS 7841</strain>
    </source>
</reference>
<reference evidence="2" key="2">
    <citation type="journal article" date="2022" name="Elife">
        <title>Obligate sexual reproduction of a homothallic fungus closely related to the Cryptococcus pathogenic species complex.</title>
        <authorList>
            <person name="Passer A.R."/>
            <person name="Clancey S.A."/>
            <person name="Shea T."/>
            <person name="David-Palma M."/>
            <person name="Averette A.F."/>
            <person name="Boekhout T."/>
            <person name="Porcel B.M."/>
            <person name="Nowrousian M."/>
            <person name="Cuomo C.A."/>
            <person name="Sun S."/>
            <person name="Heitman J."/>
            <person name="Coelho M.A."/>
        </authorList>
    </citation>
    <scope>NUCLEOTIDE SEQUENCE</scope>
    <source>
        <strain evidence="2">CBS 7841</strain>
    </source>
</reference>